<dbReference type="EMBL" id="AVOT02092746">
    <property type="protein sequence ID" value="MBW0573755.1"/>
    <property type="molecule type" value="Genomic_DNA"/>
</dbReference>
<feature type="region of interest" description="Disordered" evidence="1">
    <location>
        <begin position="120"/>
        <end position="141"/>
    </location>
</feature>
<comment type="caution">
    <text evidence="2">The sequence shown here is derived from an EMBL/GenBank/DDBJ whole genome shotgun (WGS) entry which is preliminary data.</text>
</comment>
<name>A0A9Q3PUK0_9BASI</name>
<sequence>MHLSAGNFKGILEKGGKSEIGCMEDSFAYAKDKWDKSHATLYSKVGDLELVSTTNFNNIKGFKNLKESLSGPVVIKSHNGENAIEVELSEELSNNHPTFPLRKLKPYKYSNAEKIPLRNKVPQNIPPIESSGTKKVTKALKERKLRSKKLREFLER</sequence>
<dbReference type="OrthoDB" id="3158924at2759"/>
<organism evidence="2 3">
    <name type="scientific">Austropuccinia psidii MF-1</name>
    <dbReference type="NCBI Taxonomy" id="1389203"/>
    <lineage>
        <taxon>Eukaryota</taxon>
        <taxon>Fungi</taxon>
        <taxon>Dikarya</taxon>
        <taxon>Basidiomycota</taxon>
        <taxon>Pucciniomycotina</taxon>
        <taxon>Pucciniomycetes</taxon>
        <taxon>Pucciniales</taxon>
        <taxon>Sphaerophragmiaceae</taxon>
        <taxon>Austropuccinia</taxon>
    </lineage>
</organism>
<evidence type="ECO:0000313" key="3">
    <source>
        <dbReference type="Proteomes" id="UP000765509"/>
    </source>
</evidence>
<gene>
    <name evidence="2" type="ORF">O181_113470</name>
</gene>
<evidence type="ECO:0000256" key="1">
    <source>
        <dbReference type="SAM" id="MobiDB-lite"/>
    </source>
</evidence>
<evidence type="ECO:0000313" key="2">
    <source>
        <dbReference type="EMBL" id="MBW0573755.1"/>
    </source>
</evidence>
<dbReference type="Proteomes" id="UP000765509">
    <property type="component" value="Unassembled WGS sequence"/>
</dbReference>
<protein>
    <submittedName>
        <fullName evidence="2">Uncharacterized protein</fullName>
    </submittedName>
</protein>
<dbReference type="AlphaFoldDB" id="A0A9Q3PUK0"/>
<accession>A0A9Q3PUK0</accession>
<proteinExistence type="predicted"/>
<keyword evidence="3" id="KW-1185">Reference proteome</keyword>
<reference evidence="2" key="1">
    <citation type="submission" date="2021-03" db="EMBL/GenBank/DDBJ databases">
        <title>Draft genome sequence of rust myrtle Austropuccinia psidii MF-1, a brazilian biotype.</title>
        <authorList>
            <person name="Quecine M.C."/>
            <person name="Pachon D.M.R."/>
            <person name="Bonatelli M.L."/>
            <person name="Correr F.H."/>
            <person name="Franceschini L.M."/>
            <person name="Leite T.F."/>
            <person name="Margarido G.R.A."/>
            <person name="Almeida C.A."/>
            <person name="Ferrarezi J.A."/>
            <person name="Labate C.A."/>
        </authorList>
    </citation>
    <scope>NUCLEOTIDE SEQUENCE</scope>
    <source>
        <strain evidence="2">MF-1</strain>
    </source>
</reference>